<reference evidence="1" key="1">
    <citation type="submission" date="2022-10" db="EMBL/GenBank/DDBJ databases">
        <title>Culturing micro-colonial fungi from biological soil crusts in the Mojave desert and describing Neophaeococcomyces mojavensis, and introducing the new genera and species Taxawa tesnikishii.</title>
        <authorList>
            <person name="Kurbessoian T."/>
            <person name="Stajich J.E."/>
        </authorList>
    </citation>
    <scope>NUCLEOTIDE SEQUENCE</scope>
    <source>
        <strain evidence="1">TK_41</strain>
    </source>
</reference>
<comment type="caution">
    <text evidence="1">The sequence shown here is derived from an EMBL/GenBank/DDBJ whole genome shotgun (WGS) entry which is preliminary data.</text>
</comment>
<dbReference type="Proteomes" id="UP001172673">
    <property type="component" value="Unassembled WGS sequence"/>
</dbReference>
<organism evidence="1 2">
    <name type="scientific">Cladophialophora chaetospira</name>
    <dbReference type="NCBI Taxonomy" id="386627"/>
    <lineage>
        <taxon>Eukaryota</taxon>
        <taxon>Fungi</taxon>
        <taxon>Dikarya</taxon>
        <taxon>Ascomycota</taxon>
        <taxon>Pezizomycotina</taxon>
        <taxon>Eurotiomycetes</taxon>
        <taxon>Chaetothyriomycetidae</taxon>
        <taxon>Chaetothyriales</taxon>
        <taxon>Herpotrichiellaceae</taxon>
        <taxon>Cladophialophora</taxon>
    </lineage>
</organism>
<name>A0AA39CEC8_9EURO</name>
<dbReference type="AlphaFoldDB" id="A0AA39CEC8"/>
<evidence type="ECO:0000313" key="1">
    <source>
        <dbReference type="EMBL" id="KAJ9605092.1"/>
    </source>
</evidence>
<evidence type="ECO:0000313" key="2">
    <source>
        <dbReference type="Proteomes" id="UP001172673"/>
    </source>
</evidence>
<gene>
    <name evidence="1" type="ORF">H2200_010482</name>
</gene>
<protein>
    <submittedName>
        <fullName evidence="1">Uncharacterized protein</fullName>
    </submittedName>
</protein>
<sequence>MAAVDAFPFLNLPQELQDRIVFFAIEDVLNQTTGPIELKISGGPWKTAIYPYSSIKAGRFRRLTSSSTPDRPTVGVETTRQTAHNDAPALTSFGLLYLCRHTHFTMQMPNNFWKAVSRRLVFSDTAAMTRLAPLFSPFLKEVTILKRFQAGQYLSVNNSKPHGRMDGSNSTCVFRSIEALKSCPSLERINIYLSIPNCECQISIAESLLPARQILGTQATIHVEVKHCARCQWHSDAFGVPEEPFAHTSPGWNDNGIHILPDKVYWKWQCPAGSVQWEPLTYLTG</sequence>
<accession>A0AA39CEC8</accession>
<keyword evidence="2" id="KW-1185">Reference proteome</keyword>
<proteinExistence type="predicted"/>
<dbReference type="EMBL" id="JAPDRK010000017">
    <property type="protein sequence ID" value="KAJ9605092.1"/>
    <property type="molecule type" value="Genomic_DNA"/>
</dbReference>